<evidence type="ECO:0000256" key="2">
    <source>
        <dbReference type="ARBA" id="ARBA00023125"/>
    </source>
</evidence>
<organism evidence="5 6">
    <name type="scientific">Tatumella ptyseos ATCC 33301</name>
    <dbReference type="NCBI Taxonomy" id="1005995"/>
    <lineage>
        <taxon>Bacteria</taxon>
        <taxon>Pseudomonadati</taxon>
        <taxon>Pseudomonadota</taxon>
        <taxon>Gammaproteobacteria</taxon>
        <taxon>Enterobacterales</taxon>
        <taxon>Erwiniaceae</taxon>
        <taxon>Tatumella</taxon>
    </lineage>
</organism>
<accession>A0A085JAM9</accession>
<dbReference type="EMBL" id="JMPR01000047">
    <property type="protein sequence ID" value="KFD17525.1"/>
    <property type="molecule type" value="Genomic_DNA"/>
</dbReference>
<dbReference type="PANTHER" id="PTHR38445">
    <property type="entry name" value="HTH-TYPE TRANSCRIPTIONAL REPRESSOR YTRA"/>
    <property type="match status" value="1"/>
</dbReference>
<evidence type="ECO:0000313" key="6">
    <source>
        <dbReference type="Proteomes" id="UP000028602"/>
    </source>
</evidence>
<dbReference type="InterPro" id="IPR036390">
    <property type="entry name" value="WH_DNA-bd_sf"/>
</dbReference>
<keyword evidence="3" id="KW-0804">Transcription</keyword>
<keyword evidence="1" id="KW-0805">Transcription regulation</keyword>
<evidence type="ECO:0000259" key="4">
    <source>
        <dbReference type="PROSITE" id="PS50949"/>
    </source>
</evidence>
<protein>
    <recommendedName>
        <fullName evidence="4">HTH gntR-type domain-containing protein</fullName>
    </recommendedName>
</protein>
<dbReference type="PANTHER" id="PTHR38445:SF10">
    <property type="entry name" value="GNTR-FAMILY TRANSCRIPTIONAL REGULATOR"/>
    <property type="match status" value="1"/>
</dbReference>
<dbReference type="OrthoDB" id="6555412at2"/>
<dbReference type="eggNOG" id="COG1167">
    <property type="taxonomic scope" value="Bacteria"/>
</dbReference>
<dbReference type="GO" id="GO:0003700">
    <property type="term" value="F:DNA-binding transcription factor activity"/>
    <property type="evidence" value="ECO:0007669"/>
    <property type="project" value="InterPro"/>
</dbReference>
<gene>
    <name evidence="5" type="ORF">GTPT_3130</name>
</gene>
<feature type="domain" description="HTH gntR-type" evidence="4">
    <location>
        <begin position="5"/>
        <end position="73"/>
    </location>
</feature>
<dbReference type="Pfam" id="PF00392">
    <property type="entry name" value="GntR"/>
    <property type="match status" value="1"/>
</dbReference>
<name>A0A085JAM9_9GAMM</name>
<comment type="caution">
    <text evidence="5">The sequence shown here is derived from an EMBL/GenBank/DDBJ whole genome shotgun (WGS) entry which is preliminary data.</text>
</comment>
<dbReference type="CDD" id="cd07377">
    <property type="entry name" value="WHTH_GntR"/>
    <property type="match status" value="1"/>
</dbReference>
<dbReference type="Gene3D" id="1.10.10.10">
    <property type="entry name" value="Winged helix-like DNA-binding domain superfamily/Winged helix DNA-binding domain"/>
    <property type="match status" value="1"/>
</dbReference>
<evidence type="ECO:0000313" key="5">
    <source>
        <dbReference type="EMBL" id="KFD17525.1"/>
    </source>
</evidence>
<dbReference type="PROSITE" id="PS50949">
    <property type="entry name" value="HTH_GNTR"/>
    <property type="match status" value="1"/>
</dbReference>
<dbReference type="SMART" id="SM00345">
    <property type="entry name" value="HTH_GNTR"/>
    <property type="match status" value="1"/>
</dbReference>
<dbReference type="AlphaFoldDB" id="A0A085JAM9"/>
<dbReference type="GO" id="GO:0003677">
    <property type="term" value="F:DNA binding"/>
    <property type="evidence" value="ECO:0007669"/>
    <property type="project" value="UniProtKB-KW"/>
</dbReference>
<evidence type="ECO:0000256" key="3">
    <source>
        <dbReference type="ARBA" id="ARBA00023163"/>
    </source>
</evidence>
<reference evidence="5 6" key="1">
    <citation type="submission" date="2014-05" db="EMBL/GenBank/DDBJ databases">
        <title>ATOL: Assembling a taxonomically balanced genome-scale reconstruction of the evolutionary history of the Enterobacteriaceae.</title>
        <authorList>
            <person name="Plunkett G.III."/>
            <person name="Neeno-Eckwall E.C."/>
            <person name="Glasner J.D."/>
            <person name="Perna N.T."/>
        </authorList>
    </citation>
    <scope>NUCLEOTIDE SEQUENCE [LARGE SCALE GENOMIC DNA]</scope>
    <source>
        <strain evidence="5 6">ATCC 33301</strain>
    </source>
</reference>
<evidence type="ECO:0000256" key="1">
    <source>
        <dbReference type="ARBA" id="ARBA00023015"/>
    </source>
</evidence>
<proteinExistence type="predicted"/>
<dbReference type="InterPro" id="IPR000524">
    <property type="entry name" value="Tscrpt_reg_HTH_GntR"/>
</dbReference>
<dbReference type="SUPFAM" id="SSF46785">
    <property type="entry name" value="Winged helix' DNA-binding domain"/>
    <property type="match status" value="1"/>
</dbReference>
<dbReference type="Proteomes" id="UP000028602">
    <property type="component" value="Unassembled WGS sequence"/>
</dbReference>
<keyword evidence="6" id="KW-1185">Reference proteome</keyword>
<keyword evidence="2" id="KW-0238">DNA-binding</keyword>
<dbReference type="RefSeq" id="WP_038011725.1">
    <property type="nucleotide sequence ID" value="NZ_JMPR01000047.1"/>
</dbReference>
<sequence length="146" mass="16367">MLTKQTIKQQMIDDISQMIIIGTLKKGDFLPSIRTMGTRYKVSRGTVLLVYKTLESLGYIQGHERSGYLVTGGFLPAASESKPVRNPSVATEKYPEEKKRHWNFLSGWDAATACSYPNTLSVAGLKRAGRFHTPRTVNCQIKMISR</sequence>
<dbReference type="InterPro" id="IPR036388">
    <property type="entry name" value="WH-like_DNA-bd_sf"/>
</dbReference>